<dbReference type="InterPro" id="IPR039251">
    <property type="entry name" value="OXLD1"/>
</dbReference>
<name>Q0UJC8_PHANO</name>
<dbReference type="AlphaFoldDB" id="Q0UJC8"/>
<dbReference type="PANTHER" id="PTHR21193">
    <property type="entry name" value="OXIDOREDUCTASE-LIKE DOMAIN-CONTAINING PROTEIN 1"/>
    <property type="match status" value="1"/>
</dbReference>
<protein>
    <recommendedName>
        <fullName evidence="2">Oxidoreductase-like domain-containing protein</fullName>
    </recommendedName>
</protein>
<dbReference type="GeneID" id="5975359"/>
<accession>Q0UJC8</accession>
<sequence>MLKKSRPEVQPLTETAPEPPPPEPRPKTQKEETLEKARIVFGSKLAGPAERRKEIDAASKIIAGITVPPKPEEPDNCCMSGDDMEEWAEKSAQARAAIQAQRNEGVGSGQMVAGSGVPSHVATSMDDDGGGSETNWDMDAGNDTSSLFDDIPVGIREFMKTEKKLKMQQKKAQETVA</sequence>
<organism evidence="3 4">
    <name type="scientific">Phaeosphaeria nodorum (strain SN15 / ATCC MYA-4574 / FGSC 10173)</name>
    <name type="common">Glume blotch fungus</name>
    <name type="synonym">Parastagonospora nodorum</name>
    <dbReference type="NCBI Taxonomy" id="321614"/>
    <lineage>
        <taxon>Eukaryota</taxon>
        <taxon>Fungi</taxon>
        <taxon>Dikarya</taxon>
        <taxon>Ascomycota</taxon>
        <taxon>Pezizomycotina</taxon>
        <taxon>Dothideomycetes</taxon>
        <taxon>Pleosporomycetidae</taxon>
        <taxon>Pleosporales</taxon>
        <taxon>Pleosporineae</taxon>
        <taxon>Phaeosphaeriaceae</taxon>
        <taxon>Parastagonospora</taxon>
    </lineage>
</organism>
<dbReference type="InParanoid" id="Q0UJC8"/>
<evidence type="ECO:0000256" key="1">
    <source>
        <dbReference type="SAM" id="MobiDB-lite"/>
    </source>
</evidence>
<evidence type="ECO:0000313" key="3">
    <source>
        <dbReference type="EMBL" id="EAT84412.2"/>
    </source>
</evidence>
<dbReference type="eggNOG" id="KOG4690">
    <property type="taxonomic scope" value="Eukaryota"/>
</dbReference>
<dbReference type="RefSeq" id="XP_001798461.1">
    <property type="nucleotide sequence ID" value="XM_001798409.1"/>
</dbReference>
<dbReference type="VEuPathDB" id="FungiDB:JI435_081360"/>
<dbReference type="EMBL" id="CH445336">
    <property type="protein sequence ID" value="EAT84412.2"/>
    <property type="molecule type" value="Genomic_DNA"/>
</dbReference>
<feature type="region of interest" description="Disordered" evidence="1">
    <location>
        <begin position="97"/>
        <end position="149"/>
    </location>
</feature>
<evidence type="ECO:0000259" key="2">
    <source>
        <dbReference type="Pfam" id="PF09791"/>
    </source>
</evidence>
<reference evidence="4" key="1">
    <citation type="journal article" date="2007" name="Plant Cell">
        <title>Dothideomycete-plant interactions illuminated by genome sequencing and EST analysis of the wheat pathogen Stagonospora nodorum.</title>
        <authorList>
            <person name="Hane J.K."/>
            <person name="Lowe R.G."/>
            <person name="Solomon P.S."/>
            <person name="Tan K.C."/>
            <person name="Schoch C.L."/>
            <person name="Spatafora J.W."/>
            <person name="Crous P.W."/>
            <person name="Kodira C."/>
            <person name="Birren B.W."/>
            <person name="Galagan J.E."/>
            <person name="Torriani S.F."/>
            <person name="McDonald B.A."/>
            <person name="Oliver R.P."/>
        </authorList>
    </citation>
    <scope>NUCLEOTIDE SEQUENCE [LARGE SCALE GENOMIC DNA]</scope>
    <source>
        <strain evidence="4">SN15 / ATCC MYA-4574 / FGSC 10173</strain>
    </source>
</reference>
<dbReference type="InterPro" id="IPR019180">
    <property type="entry name" value="Oxidoreductase-like_N"/>
</dbReference>
<feature type="domain" description="Oxidoreductase-like" evidence="2">
    <location>
        <begin position="62"/>
        <end position="95"/>
    </location>
</feature>
<gene>
    <name evidence="3" type="ORF">SNOG_08136</name>
</gene>
<dbReference type="Pfam" id="PF09791">
    <property type="entry name" value="Oxidored-like"/>
    <property type="match status" value="1"/>
</dbReference>
<dbReference type="HOGENOM" id="CLU_062297_2_0_1"/>
<dbReference type="Proteomes" id="UP000001055">
    <property type="component" value="Unassembled WGS sequence"/>
</dbReference>
<feature type="compositionally biased region" description="Basic and acidic residues" evidence="1">
    <location>
        <begin position="24"/>
        <end position="34"/>
    </location>
</feature>
<feature type="region of interest" description="Disordered" evidence="1">
    <location>
        <begin position="1"/>
        <end position="34"/>
    </location>
</feature>
<dbReference type="KEGG" id="pno:SNOG_08136"/>
<dbReference type="STRING" id="321614.Q0UJC8"/>
<evidence type="ECO:0000313" key="4">
    <source>
        <dbReference type="Proteomes" id="UP000001055"/>
    </source>
</evidence>
<proteinExistence type="predicted"/>
<dbReference type="PANTHER" id="PTHR21193:SF3">
    <property type="entry name" value="OXIDOREDUCTASE-LIKE DOMAIN-CONTAINING PROTEIN 1"/>
    <property type="match status" value="1"/>
</dbReference>